<keyword evidence="1" id="KW-1133">Transmembrane helix</keyword>
<protein>
    <submittedName>
        <fullName evidence="2">Uncharacterized protein</fullName>
    </submittedName>
</protein>
<gene>
    <name evidence="2" type="ORF">EVA_06376</name>
</gene>
<dbReference type="AlphaFoldDB" id="J9CZ09"/>
<keyword evidence="1" id="KW-0472">Membrane</keyword>
<accession>J9CZ09</accession>
<proteinExistence type="predicted"/>
<evidence type="ECO:0000256" key="1">
    <source>
        <dbReference type="SAM" id="Phobius"/>
    </source>
</evidence>
<dbReference type="EMBL" id="AMCI01001442">
    <property type="protein sequence ID" value="EJX05516.1"/>
    <property type="molecule type" value="Genomic_DNA"/>
</dbReference>
<keyword evidence="1" id="KW-0812">Transmembrane</keyword>
<sequence length="143" mass="16386">MEYGGKSRKGIGTRYFHFAHHIDGYTLSLPNTHPHIGILIIIANCALQLTVGLLHCQSSNRQRTDTFNIHISLWRDSSIDGLLRSAPNINEDNVARPQHIIFRSGDIHIGLKIQLVVIEYIMTKDTFSRHFLFIDFVVHQTIR</sequence>
<feature type="transmembrane region" description="Helical" evidence="1">
    <location>
        <begin position="35"/>
        <end position="54"/>
    </location>
</feature>
<comment type="caution">
    <text evidence="2">The sequence shown here is derived from an EMBL/GenBank/DDBJ whole genome shotgun (WGS) entry which is preliminary data.</text>
</comment>
<reference evidence="2" key="1">
    <citation type="journal article" date="2012" name="PLoS ONE">
        <title>Gene sets for utilization of primary and secondary nutrition supplies in the distal gut of endangered iberian lynx.</title>
        <authorList>
            <person name="Alcaide M."/>
            <person name="Messina E."/>
            <person name="Richter M."/>
            <person name="Bargiela R."/>
            <person name="Peplies J."/>
            <person name="Huws S.A."/>
            <person name="Newbold C.J."/>
            <person name="Golyshin P.N."/>
            <person name="Simon M.A."/>
            <person name="Lopez G."/>
            <person name="Yakimov M.M."/>
            <person name="Ferrer M."/>
        </authorList>
    </citation>
    <scope>NUCLEOTIDE SEQUENCE</scope>
</reference>
<evidence type="ECO:0000313" key="2">
    <source>
        <dbReference type="EMBL" id="EJX05516.1"/>
    </source>
</evidence>
<organism evidence="2">
    <name type="scientific">gut metagenome</name>
    <dbReference type="NCBI Taxonomy" id="749906"/>
    <lineage>
        <taxon>unclassified sequences</taxon>
        <taxon>metagenomes</taxon>
        <taxon>organismal metagenomes</taxon>
    </lineage>
</organism>
<name>J9CZ09_9ZZZZ</name>